<evidence type="ECO:0000313" key="2">
    <source>
        <dbReference type="EMBL" id="QPG72918.1"/>
    </source>
</evidence>
<sequence>MNSVASDDGSGEVNGEGEGEDELDEDDAPGESNDGSFKELIADPDNDAADDVDECEYRCLIQGSTEVWIFLGTSMVIYGVFLLSGGNEHISGIHTGTGTRSHAGTASPLLGSTTSIYGSIGGSSAAPSTINIDQDMEDPEFTSIQQLTTPHETPSMYGDGQSTVTSNGLAQNLTPSASLPVSSAPRSLSNANEFFTPLIKSTTENLHSAGRKVSGFFKKSMDTFHTPGNTRISDEASLSRASSCSHRKSITCGSGSFRQTSPTNQGEVTKEMPEYVSFGSIRDSSSFVNNHDGIADADIGHNEGDIGDPAVDTSISSGLNLLMSIRGRDKSSSQSPHKVVKHANSSQSLQADVYRSYSMFSQFGKAAADKLSPLKLISPSKQRNGLHIKTKTSSNNAVDTSANANEDYNSNNMFNYSLSNTIDEIQNQMNTIDSKTLQISKGDLTPLIHSSEGSALTSQLQPSQQIPSSLSTNNASEPSPINTRYQSLKRDERNILHKNRKVGRNFTTGMLRGHSRALSFEQSELLSELKK</sequence>
<feature type="compositionally biased region" description="Low complexity" evidence="1">
    <location>
        <begin position="458"/>
        <end position="471"/>
    </location>
</feature>
<dbReference type="Proteomes" id="UP000662931">
    <property type="component" value="Chromosome 1"/>
</dbReference>
<feature type="region of interest" description="Disordered" evidence="1">
    <location>
        <begin position="383"/>
        <end position="406"/>
    </location>
</feature>
<feature type="compositionally biased region" description="Polar residues" evidence="1">
    <location>
        <begin position="391"/>
        <end position="406"/>
    </location>
</feature>
<feature type="compositionally biased region" description="Polar residues" evidence="1">
    <location>
        <begin position="472"/>
        <end position="482"/>
    </location>
</feature>
<organism evidence="2 3">
    <name type="scientific">Eeniella nana</name>
    <name type="common">Yeast</name>
    <name type="synonym">Brettanomyces nanus</name>
    <dbReference type="NCBI Taxonomy" id="13502"/>
    <lineage>
        <taxon>Eukaryota</taxon>
        <taxon>Fungi</taxon>
        <taxon>Dikarya</taxon>
        <taxon>Ascomycota</taxon>
        <taxon>Saccharomycotina</taxon>
        <taxon>Pichiomycetes</taxon>
        <taxon>Pichiales</taxon>
        <taxon>Pichiaceae</taxon>
        <taxon>Brettanomyces</taxon>
    </lineage>
</organism>
<dbReference type="AlphaFoldDB" id="A0A875RWN6"/>
<evidence type="ECO:0000313" key="3">
    <source>
        <dbReference type="Proteomes" id="UP000662931"/>
    </source>
</evidence>
<feature type="region of interest" description="Disordered" evidence="1">
    <location>
        <begin position="150"/>
        <end position="170"/>
    </location>
</feature>
<feature type="compositionally biased region" description="Acidic residues" evidence="1">
    <location>
        <begin position="15"/>
        <end position="29"/>
    </location>
</feature>
<feature type="region of interest" description="Disordered" evidence="1">
    <location>
        <begin position="1"/>
        <end position="49"/>
    </location>
</feature>
<proteinExistence type="predicted"/>
<protein>
    <submittedName>
        <fullName evidence="2">Uncharacterized protein</fullName>
    </submittedName>
</protein>
<dbReference type="GeneID" id="62193622"/>
<name>A0A875RWN6_EENNA</name>
<feature type="compositionally biased region" description="Polar residues" evidence="1">
    <location>
        <begin position="160"/>
        <end position="170"/>
    </location>
</feature>
<accession>A0A875RWN6</accession>
<dbReference type="RefSeq" id="XP_038776483.1">
    <property type="nucleotide sequence ID" value="XM_038920555.1"/>
</dbReference>
<dbReference type="EMBL" id="CP064812">
    <property type="protein sequence ID" value="QPG72918.1"/>
    <property type="molecule type" value="Genomic_DNA"/>
</dbReference>
<reference evidence="2" key="1">
    <citation type="submission" date="2020-10" db="EMBL/GenBank/DDBJ databases">
        <authorList>
            <person name="Roach M.J.R."/>
        </authorList>
    </citation>
    <scope>NUCLEOTIDE SEQUENCE</scope>
    <source>
        <strain evidence="2">CBS 1945</strain>
    </source>
</reference>
<evidence type="ECO:0000256" key="1">
    <source>
        <dbReference type="SAM" id="MobiDB-lite"/>
    </source>
</evidence>
<gene>
    <name evidence="2" type="ORF">FOA43_000221</name>
</gene>
<dbReference type="KEGG" id="bnn:FOA43_000221"/>
<feature type="region of interest" description="Disordered" evidence="1">
    <location>
        <begin position="456"/>
        <end position="482"/>
    </location>
</feature>
<keyword evidence="3" id="KW-1185">Reference proteome</keyword>
<dbReference type="OrthoDB" id="2504919at2759"/>